<sequence length="324" mass="36285">MLPVHYEAYGLRWLSHILMPELQRAPMDVETKQVVADVQIESFDLTALWESWEVGSDNFVARDGCLFFRIEDTGLFLMEHGKRIVVSTVSGADPKKVRLFILGTCMSVIMMQRGILPLHGSAVVIDGWAYAFVGHSGAGKSTLSAALASRGYPLLTDDVVALTWDAGGRAIVSPGYPQQKLWQPSLEGFGMKQQDYATVHAEITKYAIPVQHYFHERAVPLGGIYELVPEPDQESGSVHLQEVSGLERLHLLCSHTFRGGLVNRQGLAQWLFETASRLSASVEINRISRTGHHFTAFEMVDRIINHIRKGVHIEYDSNYTYRCE</sequence>
<comment type="caution">
    <text evidence="1">The sequence shown here is derived from an EMBL/GenBank/DDBJ whole genome shotgun (WGS) entry which is preliminary data.</text>
</comment>
<dbReference type="AlphaFoldDB" id="A0A5M9WUE8"/>
<dbReference type="InterPro" id="IPR027417">
    <property type="entry name" value="P-loop_NTPase"/>
</dbReference>
<dbReference type="Proteomes" id="UP000323664">
    <property type="component" value="Unassembled WGS sequence"/>
</dbReference>
<dbReference type="EMBL" id="RIAS01000008">
    <property type="protein sequence ID" value="KAA8785205.1"/>
    <property type="molecule type" value="Genomic_DNA"/>
</dbReference>
<name>A0A5M9WUE8_PAEAM</name>
<organism evidence="1 2">
    <name type="scientific">Paenibacillus amylolyticus</name>
    <dbReference type="NCBI Taxonomy" id="1451"/>
    <lineage>
        <taxon>Bacteria</taxon>
        <taxon>Bacillati</taxon>
        <taxon>Bacillota</taxon>
        <taxon>Bacilli</taxon>
        <taxon>Bacillales</taxon>
        <taxon>Paenibacillaceae</taxon>
        <taxon>Paenibacillus</taxon>
    </lineage>
</organism>
<evidence type="ECO:0000313" key="1">
    <source>
        <dbReference type="EMBL" id="KAA8785205.1"/>
    </source>
</evidence>
<reference evidence="1 2" key="1">
    <citation type="journal article" date="2019" name="J. Ind. Microbiol. Biotechnol.">
        <title>Paenibacillus amylolyticus 27C64 has a diverse set of carbohydrate-active enzymes and complete pectin deconstruction system.</title>
        <authorList>
            <person name="Keggi C."/>
            <person name="Doran-Peterson J."/>
        </authorList>
    </citation>
    <scope>NUCLEOTIDE SEQUENCE [LARGE SCALE GENOMIC DNA]</scope>
    <source>
        <strain evidence="1 2">27C64</strain>
    </source>
</reference>
<dbReference type="RefSeq" id="WP_123065007.1">
    <property type="nucleotide sequence ID" value="NZ_RIAS01000008.1"/>
</dbReference>
<protein>
    <submittedName>
        <fullName evidence="1">Aldolase</fullName>
    </submittedName>
</protein>
<accession>A0A5M9WUE8</accession>
<evidence type="ECO:0000313" key="2">
    <source>
        <dbReference type="Proteomes" id="UP000323664"/>
    </source>
</evidence>
<proteinExistence type="predicted"/>
<gene>
    <name evidence="1" type="ORF">EC604_15275</name>
</gene>
<dbReference type="SUPFAM" id="SSF53795">
    <property type="entry name" value="PEP carboxykinase-like"/>
    <property type="match status" value="1"/>
</dbReference>
<dbReference type="Gene3D" id="3.40.50.300">
    <property type="entry name" value="P-loop containing nucleotide triphosphate hydrolases"/>
    <property type="match status" value="1"/>
</dbReference>
<dbReference type="OrthoDB" id="5430844at2"/>